<name>A0A6M1RLP8_9BACT</name>
<accession>A0A6M1RLP8</accession>
<dbReference type="Proteomes" id="UP000477311">
    <property type="component" value="Unassembled WGS sequence"/>
</dbReference>
<proteinExistence type="predicted"/>
<reference evidence="1 2" key="1">
    <citation type="submission" date="2020-02" db="EMBL/GenBank/DDBJ databases">
        <title>Draft genome sequence of Limisphaera ngatamarikiensis NGM72.4T, a thermophilic Verrucomicrobia grouped in subdivision 3.</title>
        <authorList>
            <person name="Carere C.R."/>
            <person name="Steen J."/>
            <person name="Hugenholtz P."/>
            <person name="Stott M.B."/>
        </authorList>
    </citation>
    <scope>NUCLEOTIDE SEQUENCE [LARGE SCALE GENOMIC DNA]</scope>
    <source>
        <strain evidence="1 2">NGM72.4</strain>
    </source>
</reference>
<organism evidence="1 2">
    <name type="scientific">Limisphaera ngatamarikiensis</name>
    <dbReference type="NCBI Taxonomy" id="1324935"/>
    <lineage>
        <taxon>Bacteria</taxon>
        <taxon>Pseudomonadati</taxon>
        <taxon>Verrucomicrobiota</taxon>
        <taxon>Verrucomicrobiia</taxon>
        <taxon>Limisphaerales</taxon>
        <taxon>Limisphaeraceae</taxon>
        <taxon>Limisphaera</taxon>
    </lineage>
</organism>
<keyword evidence="2" id="KW-1185">Reference proteome</keyword>
<evidence type="ECO:0008006" key="3">
    <source>
        <dbReference type="Google" id="ProtNLM"/>
    </source>
</evidence>
<gene>
    <name evidence="1" type="ORF">G4L39_03160</name>
</gene>
<comment type="caution">
    <text evidence="1">The sequence shown here is derived from an EMBL/GenBank/DDBJ whole genome shotgun (WGS) entry which is preliminary data.</text>
</comment>
<evidence type="ECO:0000313" key="2">
    <source>
        <dbReference type="Proteomes" id="UP000477311"/>
    </source>
</evidence>
<dbReference type="RefSeq" id="WP_165105852.1">
    <property type="nucleotide sequence ID" value="NZ_JAAKYA010000015.1"/>
</dbReference>
<dbReference type="AlphaFoldDB" id="A0A6M1RLP8"/>
<evidence type="ECO:0000313" key="1">
    <source>
        <dbReference type="EMBL" id="NGO38397.1"/>
    </source>
</evidence>
<sequence length="104" mass="11188">MKHDVEHLRRALMRAARACPPSAAVPEGFERRVLARLRQGAHEPEPVLAWVHGLVRAAWASAAVALVLCAWLWGSNSVPSGTGPAPDLETTLLAVMEDSSSLGW</sequence>
<dbReference type="EMBL" id="JAAKYA010000015">
    <property type="protein sequence ID" value="NGO38397.1"/>
    <property type="molecule type" value="Genomic_DNA"/>
</dbReference>
<protein>
    <recommendedName>
        <fullName evidence="3">DUF3619 family protein</fullName>
    </recommendedName>
</protein>